<name>A0A4Y8RTA6_9HYPH</name>
<dbReference type="Pfam" id="PF04773">
    <property type="entry name" value="FecR"/>
    <property type="match status" value="1"/>
</dbReference>
<dbReference type="Gene3D" id="2.60.120.1440">
    <property type="match status" value="1"/>
</dbReference>
<evidence type="ECO:0000259" key="2">
    <source>
        <dbReference type="Pfam" id="PF04773"/>
    </source>
</evidence>
<sequence>MFSKRNPKSKTEGHARSSRAAEMASMRRGTGGRRRTIAAARAGLFAATCMIVGMTLVPHAVQAQSLPGCTATTLQDPERQVLDCGNGLVIDKEAAASLTSQTPQSSLELGSDAVLIEVSPRDSFQVLTPHAIATVRGTVFAVDTQEGVTSVFVVKGKVEVTRRDGSDPVLLGPGDGVDVREGEPLTVRQWPQPRVVQLLARFGR</sequence>
<organism evidence="3 4">
    <name type="scientific">Jiella endophytica</name>
    <dbReference type="NCBI Taxonomy" id="2558362"/>
    <lineage>
        <taxon>Bacteria</taxon>
        <taxon>Pseudomonadati</taxon>
        <taxon>Pseudomonadota</taxon>
        <taxon>Alphaproteobacteria</taxon>
        <taxon>Hyphomicrobiales</taxon>
        <taxon>Aurantimonadaceae</taxon>
        <taxon>Jiella</taxon>
    </lineage>
</organism>
<dbReference type="PANTHER" id="PTHR30273:SF2">
    <property type="entry name" value="PROTEIN FECR"/>
    <property type="match status" value="1"/>
</dbReference>
<dbReference type="GO" id="GO:0016989">
    <property type="term" value="F:sigma factor antagonist activity"/>
    <property type="evidence" value="ECO:0007669"/>
    <property type="project" value="TreeGrafter"/>
</dbReference>
<dbReference type="InterPro" id="IPR006860">
    <property type="entry name" value="FecR"/>
</dbReference>
<protein>
    <submittedName>
        <fullName evidence="3">Anti-sigma 24 factor</fullName>
    </submittedName>
</protein>
<keyword evidence="4" id="KW-1185">Reference proteome</keyword>
<evidence type="ECO:0000313" key="3">
    <source>
        <dbReference type="EMBL" id="TFF27540.1"/>
    </source>
</evidence>
<feature type="domain" description="FecR protein" evidence="2">
    <location>
        <begin position="101"/>
        <end position="159"/>
    </location>
</feature>
<dbReference type="InterPro" id="IPR012373">
    <property type="entry name" value="Ferrdict_sens_TM"/>
</dbReference>
<feature type="compositionally biased region" description="Low complexity" evidence="1">
    <location>
        <begin position="18"/>
        <end position="28"/>
    </location>
</feature>
<dbReference type="OrthoDB" id="7994644at2"/>
<feature type="region of interest" description="Disordered" evidence="1">
    <location>
        <begin position="1"/>
        <end position="34"/>
    </location>
</feature>
<dbReference type="PANTHER" id="PTHR30273">
    <property type="entry name" value="PERIPLASMIC SIGNAL SENSOR AND SIGMA FACTOR ACTIVATOR FECR-RELATED"/>
    <property type="match status" value="1"/>
</dbReference>
<accession>A0A4Y8RTA6</accession>
<reference evidence="3 4" key="1">
    <citation type="submission" date="2019-03" db="EMBL/GenBank/DDBJ databases">
        <title>Jiella endophytica sp. nov., a novel endophytic bacterium isolated from root of Ficus microcarpa Linn. f.</title>
        <authorList>
            <person name="Tuo L."/>
        </authorList>
    </citation>
    <scope>NUCLEOTIDE SEQUENCE [LARGE SCALE GENOMIC DNA]</scope>
    <source>
        <strain evidence="3 4">CBS5Q-3</strain>
    </source>
</reference>
<dbReference type="Proteomes" id="UP000298179">
    <property type="component" value="Unassembled WGS sequence"/>
</dbReference>
<dbReference type="EMBL" id="SOZD01000001">
    <property type="protein sequence ID" value="TFF27540.1"/>
    <property type="molecule type" value="Genomic_DNA"/>
</dbReference>
<gene>
    <name evidence="3" type="ORF">E3C22_03525</name>
</gene>
<evidence type="ECO:0000313" key="4">
    <source>
        <dbReference type="Proteomes" id="UP000298179"/>
    </source>
</evidence>
<proteinExistence type="predicted"/>
<evidence type="ECO:0000256" key="1">
    <source>
        <dbReference type="SAM" id="MobiDB-lite"/>
    </source>
</evidence>
<dbReference type="AlphaFoldDB" id="A0A4Y8RTA6"/>
<comment type="caution">
    <text evidence="3">The sequence shown here is derived from an EMBL/GenBank/DDBJ whole genome shotgun (WGS) entry which is preliminary data.</text>
</comment>